<organism evidence="2 3">
    <name type="scientific">Brevibacillus fluminis</name>
    <dbReference type="NCBI Taxonomy" id="511487"/>
    <lineage>
        <taxon>Bacteria</taxon>
        <taxon>Bacillati</taxon>
        <taxon>Bacillota</taxon>
        <taxon>Bacilli</taxon>
        <taxon>Bacillales</taxon>
        <taxon>Paenibacillaceae</taxon>
        <taxon>Brevibacillus</taxon>
    </lineage>
</organism>
<accession>A0A3M8DRG0</accession>
<dbReference type="CDD" id="cd18886">
    <property type="entry name" value="NUDIX_MutT_Nudt1"/>
    <property type="match status" value="1"/>
</dbReference>
<evidence type="ECO:0000259" key="1">
    <source>
        <dbReference type="PROSITE" id="PS51462"/>
    </source>
</evidence>
<dbReference type="AlphaFoldDB" id="A0A3M8DRG0"/>
<dbReference type="RefSeq" id="WP_122917559.1">
    <property type="nucleotide sequence ID" value="NZ_RHHQ01000007.1"/>
</dbReference>
<protein>
    <submittedName>
        <fullName evidence="2">8-oxo-dGTP diphosphatase</fullName>
    </submittedName>
</protein>
<sequence length="189" mass="21807">MIRYNICFIQQDDRFLLLNREKPSWMGCWNGVGGKLEPHESPRQSMIREIAEETGLKAAEYLLTYKGLVSWTVDREQFGGMYLYSASVTESFAYATPRKTAEGILDWKALEWILHPKNQGVSTNIPLIMSHFAEPSAFHHHCHYDDDKLVATMTVPMETATEMREQMNEYVKEFMAQNGLKVNQPLANR</sequence>
<dbReference type="OrthoDB" id="9804563at2"/>
<dbReference type="SUPFAM" id="SSF55811">
    <property type="entry name" value="Nudix"/>
    <property type="match status" value="1"/>
</dbReference>
<comment type="caution">
    <text evidence="2">The sequence shown here is derived from an EMBL/GenBank/DDBJ whole genome shotgun (WGS) entry which is preliminary data.</text>
</comment>
<dbReference type="PANTHER" id="PTHR43222:SF2">
    <property type="entry name" value="NUDIX HYDROLASE 23, CHLOROPLASTIC"/>
    <property type="match status" value="1"/>
</dbReference>
<name>A0A3M8DRG0_9BACL</name>
<gene>
    <name evidence="2" type="ORF">EDM56_09065</name>
</gene>
<dbReference type="Proteomes" id="UP000271031">
    <property type="component" value="Unassembled WGS sequence"/>
</dbReference>
<dbReference type="PROSITE" id="PS51462">
    <property type="entry name" value="NUDIX"/>
    <property type="match status" value="1"/>
</dbReference>
<dbReference type="Pfam" id="PF00293">
    <property type="entry name" value="NUDIX"/>
    <property type="match status" value="1"/>
</dbReference>
<proteinExistence type="predicted"/>
<evidence type="ECO:0000313" key="3">
    <source>
        <dbReference type="Proteomes" id="UP000271031"/>
    </source>
</evidence>
<reference evidence="2 3" key="1">
    <citation type="submission" date="2018-10" db="EMBL/GenBank/DDBJ databases">
        <title>Phylogenomics of Brevibacillus.</title>
        <authorList>
            <person name="Dunlap C."/>
        </authorList>
    </citation>
    <scope>NUCLEOTIDE SEQUENCE [LARGE SCALE GENOMIC DNA]</scope>
    <source>
        <strain evidence="2 3">JCM 15716</strain>
    </source>
</reference>
<evidence type="ECO:0000313" key="2">
    <source>
        <dbReference type="EMBL" id="RNB90632.1"/>
    </source>
</evidence>
<feature type="domain" description="Nudix hydrolase" evidence="1">
    <location>
        <begin position="1"/>
        <end position="134"/>
    </location>
</feature>
<dbReference type="EMBL" id="RHHQ01000007">
    <property type="protein sequence ID" value="RNB90632.1"/>
    <property type="molecule type" value="Genomic_DNA"/>
</dbReference>
<dbReference type="Gene3D" id="3.90.79.10">
    <property type="entry name" value="Nucleoside Triphosphate Pyrophosphohydrolase"/>
    <property type="match status" value="1"/>
</dbReference>
<dbReference type="PANTHER" id="PTHR43222">
    <property type="entry name" value="NUDIX HYDROLASE 23"/>
    <property type="match status" value="1"/>
</dbReference>
<keyword evidence="3" id="KW-1185">Reference proteome</keyword>
<dbReference type="InterPro" id="IPR015797">
    <property type="entry name" value="NUDIX_hydrolase-like_dom_sf"/>
</dbReference>
<dbReference type="InterPro" id="IPR000086">
    <property type="entry name" value="NUDIX_hydrolase_dom"/>
</dbReference>